<proteinExistence type="predicted"/>
<sequence>MHWLRRLDDKKAQCSVCKTSLLSKKSVIDVHAKGDKHKRLMKEKLDSKVTHMTSFVKVKNEGVDTSINRAEIKLAAWAAEHEISFRAMDHLPAVLASSFNDSKTASILDHGKEQEVDNQWRKLPYDDNLTDDMEFDVFWQAVMQDTRRADQFSPHSGRICSRHFSPLQYSRNLKYELLNQEPPADVRLLKTDALPDINLPKRTHNNEESITSISKRQKRIAERNSRKLGTELVLTSSDSTSIQSVPENMPSKVWNTLDFLLKDVVTTEDNVSSASIGLDFPSPAMPSANQDLSSTPAMPSASQDLPSTSATPSASQDLPSTPAMPSASQDLPPTSATPSASQDLPSTPAMPSASQDLPSTPAMPSASQDLPSTSAMPSASISEIEKLKLENIKFKFMIEQLQADKENLICALNNAKRSVKTKHKKAVEEHTKFSNKNDAEKRTVDDQWRKGIHFII</sequence>
<feature type="region of interest" description="Disordered" evidence="2">
    <location>
        <begin position="273"/>
        <end position="375"/>
    </location>
</feature>
<dbReference type="EMBL" id="JAWQEG010000891">
    <property type="protein sequence ID" value="KAK3884367.1"/>
    <property type="molecule type" value="Genomic_DNA"/>
</dbReference>
<accession>A0AAE1G108</accession>
<feature type="compositionally biased region" description="Polar residues" evidence="2">
    <location>
        <begin position="287"/>
        <end position="319"/>
    </location>
</feature>
<evidence type="ECO:0000313" key="4">
    <source>
        <dbReference type="Proteomes" id="UP001286313"/>
    </source>
</evidence>
<keyword evidence="1" id="KW-0175">Coiled coil</keyword>
<dbReference type="AlphaFoldDB" id="A0AAE1G108"/>
<name>A0AAE1G108_PETCI</name>
<gene>
    <name evidence="3" type="ORF">Pcinc_011378</name>
</gene>
<evidence type="ECO:0000313" key="3">
    <source>
        <dbReference type="EMBL" id="KAK3884367.1"/>
    </source>
</evidence>
<dbReference type="Proteomes" id="UP001286313">
    <property type="component" value="Unassembled WGS sequence"/>
</dbReference>
<feature type="coiled-coil region" evidence="1">
    <location>
        <begin position="384"/>
        <end position="418"/>
    </location>
</feature>
<evidence type="ECO:0000256" key="1">
    <source>
        <dbReference type="SAM" id="Coils"/>
    </source>
</evidence>
<comment type="caution">
    <text evidence="3">The sequence shown here is derived from an EMBL/GenBank/DDBJ whole genome shotgun (WGS) entry which is preliminary data.</text>
</comment>
<feature type="compositionally biased region" description="Polar residues" evidence="2">
    <location>
        <begin position="365"/>
        <end position="375"/>
    </location>
</feature>
<protein>
    <submittedName>
        <fullName evidence="3">Uncharacterized protein</fullName>
    </submittedName>
</protein>
<feature type="compositionally biased region" description="Polar residues" evidence="2">
    <location>
        <begin position="326"/>
        <end position="345"/>
    </location>
</feature>
<reference evidence="3" key="1">
    <citation type="submission" date="2023-10" db="EMBL/GenBank/DDBJ databases">
        <title>Genome assemblies of two species of porcelain crab, Petrolisthes cinctipes and Petrolisthes manimaculis (Anomura: Porcellanidae).</title>
        <authorList>
            <person name="Angst P."/>
        </authorList>
    </citation>
    <scope>NUCLEOTIDE SEQUENCE</scope>
    <source>
        <strain evidence="3">PB745_01</strain>
        <tissue evidence="3">Gill</tissue>
    </source>
</reference>
<evidence type="ECO:0000256" key="2">
    <source>
        <dbReference type="SAM" id="MobiDB-lite"/>
    </source>
</evidence>
<keyword evidence="4" id="KW-1185">Reference proteome</keyword>
<organism evidence="3 4">
    <name type="scientific">Petrolisthes cinctipes</name>
    <name type="common">Flat porcelain crab</name>
    <dbReference type="NCBI Taxonomy" id="88211"/>
    <lineage>
        <taxon>Eukaryota</taxon>
        <taxon>Metazoa</taxon>
        <taxon>Ecdysozoa</taxon>
        <taxon>Arthropoda</taxon>
        <taxon>Crustacea</taxon>
        <taxon>Multicrustacea</taxon>
        <taxon>Malacostraca</taxon>
        <taxon>Eumalacostraca</taxon>
        <taxon>Eucarida</taxon>
        <taxon>Decapoda</taxon>
        <taxon>Pleocyemata</taxon>
        <taxon>Anomura</taxon>
        <taxon>Galatheoidea</taxon>
        <taxon>Porcellanidae</taxon>
        <taxon>Petrolisthes</taxon>
    </lineage>
</organism>